<evidence type="ECO:0000313" key="3">
    <source>
        <dbReference type="Proteomes" id="UP000007305"/>
    </source>
</evidence>
<organism evidence="2 3">
    <name type="scientific">Zea mays</name>
    <name type="common">Maize</name>
    <dbReference type="NCBI Taxonomy" id="4577"/>
    <lineage>
        <taxon>Eukaryota</taxon>
        <taxon>Viridiplantae</taxon>
        <taxon>Streptophyta</taxon>
        <taxon>Embryophyta</taxon>
        <taxon>Tracheophyta</taxon>
        <taxon>Spermatophyta</taxon>
        <taxon>Magnoliopsida</taxon>
        <taxon>Liliopsida</taxon>
        <taxon>Poales</taxon>
        <taxon>Poaceae</taxon>
        <taxon>PACMAD clade</taxon>
        <taxon>Panicoideae</taxon>
        <taxon>Andropogonodae</taxon>
        <taxon>Andropogoneae</taxon>
        <taxon>Tripsacinae</taxon>
        <taxon>Zea</taxon>
    </lineage>
</organism>
<evidence type="ECO:0000313" key="2">
    <source>
        <dbReference type="EnsemblPlants" id="Zm00001eb098920_P001"/>
    </source>
</evidence>
<reference evidence="2" key="2">
    <citation type="submission" date="2019-07" db="EMBL/GenBank/DDBJ databases">
        <authorList>
            <person name="Seetharam A."/>
            <person name="Woodhouse M."/>
            <person name="Cannon E."/>
        </authorList>
    </citation>
    <scope>NUCLEOTIDE SEQUENCE [LARGE SCALE GENOMIC DNA]</scope>
    <source>
        <strain evidence="2">cv. B73</strain>
    </source>
</reference>
<keyword evidence="3" id="KW-1185">Reference proteome</keyword>
<dbReference type="EnsemblPlants" id="Zm00001eb098920_T001">
    <property type="protein sequence ID" value="Zm00001eb098920_P001"/>
    <property type="gene ID" value="Zm00001eb098920"/>
</dbReference>
<proteinExistence type="predicted"/>
<dbReference type="AlphaFoldDB" id="A0A804MN38"/>
<reference evidence="3" key="1">
    <citation type="submission" date="2015-12" db="EMBL/GenBank/DDBJ databases">
        <title>Update maize B73 reference genome by single molecule sequencing technologies.</title>
        <authorList>
            <consortium name="Maize Genome Sequencing Project"/>
            <person name="Ware D."/>
        </authorList>
    </citation>
    <scope>NUCLEOTIDE SEQUENCE [LARGE SCALE GENOMIC DNA]</scope>
    <source>
        <strain evidence="3">cv. B73</strain>
    </source>
</reference>
<sequence length="139" mass="15513">MMVDHSCSHPSPTPCSTSCTSSQPWRRACSSSASPPRWLALGRREDTSKLHIRTLVLQLQPVTILYTEIFPARGSLATTSRRRCPKSDGTRLFLVGVSVSAVSPASVLDLVVPPEFLRRVMEEIRWISLRVFLAHLRLS</sequence>
<name>A0A804MN38_MAIZE</name>
<evidence type="ECO:0000256" key="1">
    <source>
        <dbReference type="SAM" id="MobiDB-lite"/>
    </source>
</evidence>
<dbReference type="Gramene" id="Zm00001eb098920_T001">
    <property type="protein sequence ID" value="Zm00001eb098920_P001"/>
    <property type="gene ID" value="Zm00001eb098920"/>
</dbReference>
<dbReference type="Proteomes" id="UP000007305">
    <property type="component" value="Chromosome 2"/>
</dbReference>
<dbReference type="InParanoid" id="A0A804MN38"/>
<protein>
    <submittedName>
        <fullName evidence="2">Uncharacterized protein</fullName>
    </submittedName>
</protein>
<feature type="compositionally biased region" description="Low complexity" evidence="1">
    <location>
        <begin position="8"/>
        <end position="22"/>
    </location>
</feature>
<feature type="region of interest" description="Disordered" evidence="1">
    <location>
        <begin position="1"/>
        <end position="22"/>
    </location>
</feature>
<accession>A0A804MN38</accession>
<reference evidence="2" key="3">
    <citation type="submission" date="2021-05" db="UniProtKB">
        <authorList>
            <consortium name="EnsemblPlants"/>
        </authorList>
    </citation>
    <scope>IDENTIFICATION</scope>
    <source>
        <strain evidence="2">cv. B73</strain>
    </source>
</reference>